<evidence type="ECO:0000313" key="7">
    <source>
        <dbReference type="Proteomes" id="UP001500707"/>
    </source>
</evidence>
<dbReference type="Pfam" id="PF00872">
    <property type="entry name" value="Transposase_mut"/>
    <property type="match status" value="1"/>
</dbReference>
<gene>
    <name evidence="6" type="ORF">GCM10022295_89410</name>
</gene>
<dbReference type="EMBL" id="BAABCE010000033">
    <property type="protein sequence ID" value="GAA3594091.1"/>
    <property type="molecule type" value="Genomic_DNA"/>
</dbReference>
<keyword evidence="5" id="KW-0233">DNA recombination</keyword>
<reference evidence="7" key="1">
    <citation type="journal article" date="2019" name="Int. J. Syst. Evol. Microbiol.">
        <title>The Global Catalogue of Microorganisms (GCM) 10K type strain sequencing project: providing services to taxonomists for standard genome sequencing and annotation.</title>
        <authorList>
            <consortium name="The Broad Institute Genomics Platform"/>
            <consortium name="The Broad Institute Genome Sequencing Center for Infectious Disease"/>
            <person name="Wu L."/>
            <person name="Ma J."/>
        </authorList>
    </citation>
    <scope>NUCLEOTIDE SEQUENCE [LARGE SCALE GENOMIC DNA]</scope>
    <source>
        <strain evidence="7">JCM 17656</strain>
    </source>
</reference>
<comment type="function">
    <text evidence="1">Required for the transposition of the insertion element.</text>
</comment>
<evidence type="ECO:0000256" key="5">
    <source>
        <dbReference type="ARBA" id="ARBA00023172"/>
    </source>
</evidence>
<evidence type="ECO:0000256" key="2">
    <source>
        <dbReference type="ARBA" id="ARBA00010961"/>
    </source>
</evidence>
<organism evidence="6 7">
    <name type="scientific">Streptomyces osmaniensis</name>
    <dbReference type="NCBI Taxonomy" id="593134"/>
    <lineage>
        <taxon>Bacteria</taxon>
        <taxon>Bacillati</taxon>
        <taxon>Actinomycetota</taxon>
        <taxon>Actinomycetes</taxon>
        <taxon>Kitasatosporales</taxon>
        <taxon>Streptomycetaceae</taxon>
        <taxon>Streptomyces</taxon>
    </lineage>
</organism>
<evidence type="ECO:0008006" key="8">
    <source>
        <dbReference type="Google" id="ProtNLM"/>
    </source>
</evidence>
<name>A0ABP6Z3W8_9ACTN</name>
<protein>
    <recommendedName>
        <fullName evidence="8">Transposase</fullName>
    </recommendedName>
</protein>
<evidence type="ECO:0000256" key="4">
    <source>
        <dbReference type="ARBA" id="ARBA00023125"/>
    </source>
</evidence>
<comment type="caution">
    <text evidence="6">The sequence shown here is derived from an EMBL/GenBank/DDBJ whole genome shotgun (WGS) entry which is preliminary data.</text>
</comment>
<keyword evidence="4" id="KW-0238">DNA-binding</keyword>
<keyword evidence="7" id="KW-1185">Reference proteome</keyword>
<dbReference type="Proteomes" id="UP001500707">
    <property type="component" value="Unassembled WGS sequence"/>
</dbReference>
<evidence type="ECO:0000313" key="6">
    <source>
        <dbReference type="EMBL" id="GAA3594091.1"/>
    </source>
</evidence>
<proteinExistence type="inferred from homology"/>
<evidence type="ECO:0000256" key="3">
    <source>
        <dbReference type="ARBA" id="ARBA00022578"/>
    </source>
</evidence>
<evidence type="ECO:0000256" key="1">
    <source>
        <dbReference type="ARBA" id="ARBA00002190"/>
    </source>
</evidence>
<comment type="similarity">
    <text evidence="2">Belongs to the transposase mutator family.</text>
</comment>
<sequence>MNPENAARKTLVPLFHRSQDATANEHRAKVLTTQTGDLDLAIPKVRTGSFFLSLLERRRRTDQALLRRDHGGIRARSVHPQRG</sequence>
<keyword evidence="3" id="KW-0815">Transposition</keyword>
<dbReference type="InterPro" id="IPR001207">
    <property type="entry name" value="Transposase_mutator"/>
</dbReference>
<accession>A0ABP6Z3W8</accession>